<evidence type="ECO:0000256" key="1">
    <source>
        <dbReference type="SAM" id="Phobius"/>
    </source>
</evidence>
<dbReference type="EMBL" id="BOCI01000539">
    <property type="protein sequence ID" value="GHW02203.1"/>
    <property type="molecule type" value="Genomic_DNA"/>
</dbReference>
<feature type="transmembrane region" description="Helical" evidence="1">
    <location>
        <begin position="35"/>
        <end position="55"/>
    </location>
</feature>
<keyword evidence="1" id="KW-1133">Transmembrane helix</keyword>
<comment type="caution">
    <text evidence="2">The sequence shown here is derived from an EMBL/GenBank/DDBJ whole genome shotgun (WGS) entry which is preliminary data.</text>
</comment>
<feature type="transmembrane region" description="Helical" evidence="1">
    <location>
        <begin position="6"/>
        <end position="23"/>
    </location>
</feature>
<proteinExistence type="predicted"/>
<reference evidence="3" key="1">
    <citation type="submission" date="2021-01" db="EMBL/GenBank/DDBJ databases">
        <title>Draft genome sequence of Nasalis larvatus strain YZ03.</title>
        <authorList>
            <person name="Suzuki-Hashido N."/>
            <person name="Tsuchida S."/>
            <person name="Hayakawa T."/>
        </authorList>
    </citation>
    <scope>NUCLEOTIDE SEQUENCE [LARGE SCALE GENOMIC DNA]</scope>
    <source>
        <strain evidence="3">YZ03</strain>
    </source>
</reference>
<keyword evidence="3" id="KW-1185">Reference proteome</keyword>
<keyword evidence="1" id="KW-0812">Transmembrane</keyword>
<organism evidence="2 3">
    <name type="scientific">Lactobacillus nasalidis</name>
    <dbReference type="NCBI Taxonomy" id="2797258"/>
    <lineage>
        <taxon>Bacteria</taxon>
        <taxon>Bacillati</taxon>
        <taxon>Bacillota</taxon>
        <taxon>Bacilli</taxon>
        <taxon>Lactobacillales</taxon>
        <taxon>Lactobacillaceae</taxon>
        <taxon>Lactobacillus</taxon>
    </lineage>
</organism>
<evidence type="ECO:0000313" key="2">
    <source>
        <dbReference type="EMBL" id="GHW02203.1"/>
    </source>
</evidence>
<dbReference type="RefSeq" id="WP_201336404.1">
    <property type="nucleotide sequence ID" value="NZ_BOCG01000189.1"/>
</dbReference>
<dbReference type="Proteomes" id="UP000616547">
    <property type="component" value="Unassembled WGS sequence"/>
</dbReference>
<gene>
    <name evidence="2" type="ORF">lacNasYZ03_18900</name>
</gene>
<protein>
    <submittedName>
        <fullName evidence="2">Uncharacterized protein</fullName>
    </submittedName>
</protein>
<feature type="transmembrane region" description="Helical" evidence="1">
    <location>
        <begin position="61"/>
        <end position="82"/>
    </location>
</feature>
<name>A0ABQ3W7Y8_9LACO</name>
<accession>A0ABQ3W7Y8</accession>
<evidence type="ECO:0000313" key="3">
    <source>
        <dbReference type="Proteomes" id="UP000616547"/>
    </source>
</evidence>
<sequence length="160" mass="17980">MDTLFYLVVDTLLAAYAGYSWYCQAKVVMRARWRMTAVIMPILLVWLGATSWGYSDMGTPGFIVFLALFILTGILEATSGLADKRVVLSGYFRRTLKYSEIKQVILTAAPPSVGDLSIAALETSRNQVYYLRFNKQAGEVTSFLMQRLERGVNIDVRKMG</sequence>
<keyword evidence="1" id="KW-0472">Membrane</keyword>